<dbReference type="GO" id="GO:0008770">
    <property type="term" value="F:[acyl-carrier-protein] phosphodiesterase activity"/>
    <property type="evidence" value="ECO:0007669"/>
    <property type="project" value="UniProtKB-EC"/>
</dbReference>
<evidence type="ECO:0000256" key="1">
    <source>
        <dbReference type="ARBA" id="ARBA00022516"/>
    </source>
</evidence>
<keyword evidence="1" id="KW-0444">Lipid biosynthesis</keyword>
<proteinExistence type="predicted"/>
<sequence length="203" mass="23429">MNYLAHLFLSEQNSESLLGNLLGDFVKGKNYNNLSDSVIKGIDNHRIIDKFTDSHQSVILSKNLISKERKRFSGIIIDIFYDYFLIKNWSTYTTCNLNETIAEWYDLLEAAIDKTTPQKAINTILTMKQENWLLSYHSAEGIAQALTRVSNRIRYQNNLIGAENELLIHGNELEQHFKIFFPDLISHVNTTAKIKNLKDMLDT</sequence>
<accession>A0A3B0WNK4</accession>
<dbReference type="EMBL" id="UOFF01000418">
    <property type="protein sequence ID" value="VAW57558.1"/>
    <property type="molecule type" value="Genomic_DNA"/>
</dbReference>
<organism evidence="4">
    <name type="scientific">hydrothermal vent metagenome</name>
    <dbReference type="NCBI Taxonomy" id="652676"/>
    <lineage>
        <taxon>unclassified sequences</taxon>
        <taxon>metagenomes</taxon>
        <taxon>ecological metagenomes</taxon>
    </lineage>
</organism>
<keyword evidence="3" id="KW-0443">Lipid metabolism</keyword>
<reference evidence="4" key="1">
    <citation type="submission" date="2018-06" db="EMBL/GenBank/DDBJ databases">
        <authorList>
            <person name="Zhirakovskaya E."/>
        </authorList>
    </citation>
    <scope>NUCLEOTIDE SEQUENCE</scope>
</reference>
<dbReference type="GO" id="GO:0006633">
    <property type="term" value="P:fatty acid biosynthetic process"/>
    <property type="evidence" value="ECO:0007669"/>
    <property type="project" value="InterPro"/>
</dbReference>
<keyword evidence="2 4" id="KW-0378">Hydrolase</keyword>
<protein>
    <submittedName>
        <fullName evidence="4">Acyl carrier protein phosphodiesterase</fullName>
        <ecNumber evidence="4">3.1.4.14</ecNumber>
    </submittedName>
</protein>
<dbReference type="PIRSF" id="PIRSF011489">
    <property type="entry name" value="DUF479"/>
    <property type="match status" value="1"/>
</dbReference>
<dbReference type="PANTHER" id="PTHR38764:SF1">
    <property type="entry name" value="ACYL CARRIER PROTEIN PHOSPHODIESTERASE"/>
    <property type="match status" value="1"/>
</dbReference>
<evidence type="ECO:0000256" key="2">
    <source>
        <dbReference type="ARBA" id="ARBA00022801"/>
    </source>
</evidence>
<name>A0A3B0WNK4_9ZZZZ</name>
<dbReference type="Pfam" id="PF04336">
    <property type="entry name" value="ACP_PD"/>
    <property type="match status" value="1"/>
</dbReference>
<dbReference type="AlphaFoldDB" id="A0A3B0WNK4"/>
<dbReference type="PANTHER" id="PTHR38764">
    <property type="entry name" value="ACYL CARRIER PROTEIN PHOSPHODIESTERASE"/>
    <property type="match status" value="1"/>
</dbReference>
<evidence type="ECO:0000256" key="3">
    <source>
        <dbReference type="ARBA" id="ARBA00023098"/>
    </source>
</evidence>
<evidence type="ECO:0000313" key="4">
    <source>
        <dbReference type="EMBL" id="VAW57558.1"/>
    </source>
</evidence>
<dbReference type="InterPro" id="IPR007431">
    <property type="entry name" value="ACP_PD"/>
</dbReference>
<dbReference type="EC" id="3.1.4.14" evidence="4"/>
<gene>
    <name evidence="4" type="ORF">MNBD_GAMMA07-795</name>
</gene>